<dbReference type="NCBIfam" id="TIGR01571">
    <property type="entry name" value="A_thal_Cys_rich"/>
    <property type="match status" value="1"/>
</dbReference>
<comment type="caution">
    <text evidence="2">The sequence shown here is derived from an EMBL/GenBank/DDBJ whole genome shotgun (WGS) entry which is preliminary data.</text>
</comment>
<dbReference type="PANTHER" id="PTHR15907">
    <property type="entry name" value="DUF614 FAMILY PROTEIN-RELATED"/>
    <property type="match status" value="1"/>
</dbReference>
<comment type="similarity">
    <text evidence="1">Belongs to the cornifelin family.</text>
</comment>
<gene>
    <name evidence="2" type="ORF">DGYR_LOCUS5850</name>
</gene>
<evidence type="ECO:0000313" key="2">
    <source>
        <dbReference type="EMBL" id="CAD5117313.1"/>
    </source>
</evidence>
<reference evidence="2 3" key="1">
    <citation type="submission" date="2020-08" db="EMBL/GenBank/DDBJ databases">
        <authorList>
            <person name="Hejnol A."/>
        </authorList>
    </citation>
    <scope>NUCLEOTIDE SEQUENCE [LARGE SCALE GENOMIC DNA]</scope>
</reference>
<accession>A0A7I8VM00</accession>
<protein>
    <submittedName>
        <fullName evidence="2">DgyrCDS6099</fullName>
    </submittedName>
</protein>
<proteinExistence type="inferred from homology"/>
<dbReference type="OrthoDB" id="1045822at2759"/>
<dbReference type="AlphaFoldDB" id="A0A7I8VM00"/>
<organism evidence="2 3">
    <name type="scientific">Dimorphilus gyrociliatus</name>
    <dbReference type="NCBI Taxonomy" id="2664684"/>
    <lineage>
        <taxon>Eukaryota</taxon>
        <taxon>Metazoa</taxon>
        <taxon>Spiralia</taxon>
        <taxon>Lophotrochozoa</taxon>
        <taxon>Annelida</taxon>
        <taxon>Polychaeta</taxon>
        <taxon>Polychaeta incertae sedis</taxon>
        <taxon>Dinophilidae</taxon>
        <taxon>Dimorphilus</taxon>
    </lineage>
</organism>
<keyword evidence="3" id="KW-1185">Reference proteome</keyword>
<dbReference type="Pfam" id="PF04749">
    <property type="entry name" value="PLAC8"/>
    <property type="match status" value="1"/>
</dbReference>
<dbReference type="EMBL" id="CAJFCJ010000007">
    <property type="protein sequence ID" value="CAD5117313.1"/>
    <property type="molecule type" value="Genomic_DNA"/>
</dbReference>
<name>A0A7I8VM00_9ANNE</name>
<evidence type="ECO:0000256" key="1">
    <source>
        <dbReference type="ARBA" id="ARBA00009024"/>
    </source>
</evidence>
<dbReference type="InterPro" id="IPR006461">
    <property type="entry name" value="PLAC_motif_containing"/>
</dbReference>
<dbReference type="Proteomes" id="UP000549394">
    <property type="component" value="Unassembled WGS sequence"/>
</dbReference>
<evidence type="ECO:0000313" key="3">
    <source>
        <dbReference type="Proteomes" id="UP000549394"/>
    </source>
</evidence>
<sequence length="108" mass="12196">MGEYKVGLFGCFSDIKLCILTFLCPCVTIGKVANKLDEKDDYILTCLTSLLFPYVATLRWRVRQKQGIEGSMLMDYVTSSFCPCCALIQDAHEMEIQSPTNIKDLDRA</sequence>